<organism evidence="2 3">
    <name type="scientific">Panagrolaimus davidi</name>
    <dbReference type="NCBI Taxonomy" id="227884"/>
    <lineage>
        <taxon>Eukaryota</taxon>
        <taxon>Metazoa</taxon>
        <taxon>Ecdysozoa</taxon>
        <taxon>Nematoda</taxon>
        <taxon>Chromadorea</taxon>
        <taxon>Rhabditida</taxon>
        <taxon>Tylenchina</taxon>
        <taxon>Panagrolaimomorpha</taxon>
        <taxon>Panagrolaimoidea</taxon>
        <taxon>Panagrolaimidae</taxon>
        <taxon>Panagrolaimus</taxon>
    </lineage>
</organism>
<dbReference type="Proteomes" id="UP000887578">
    <property type="component" value="Unplaced"/>
</dbReference>
<evidence type="ECO:0000313" key="2">
    <source>
        <dbReference type="Proteomes" id="UP000887578"/>
    </source>
</evidence>
<keyword evidence="2" id="KW-1185">Reference proteome</keyword>
<feature type="compositionally biased region" description="Basic and acidic residues" evidence="1">
    <location>
        <begin position="332"/>
        <end position="347"/>
    </location>
</feature>
<dbReference type="WBParaSite" id="PDA_v2.g4994.t1">
    <property type="protein sequence ID" value="PDA_v2.g4994.t1"/>
    <property type="gene ID" value="PDA_v2.g4994"/>
</dbReference>
<evidence type="ECO:0000256" key="1">
    <source>
        <dbReference type="SAM" id="MobiDB-lite"/>
    </source>
</evidence>
<feature type="region of interest" description="Disordered" evidence="1">
    <location>
        <begin position="332"/>
        <end position="404"/>
    </location>
</feature>
<proteinExistence type="predicted"/>
<protein>
    <submittedName>
        <fullName evidence="3">Uncharacterized protein</fullName>
    </submittedName>
</protein>
<name>A0A914QMX8_9BILA</name>
<reference evidence="3" key="1">
    <citation type="submission" date="2022-11" db="UniProtKB">
        <authorList>
            <consortium name="WormBaseParasite"/>
        </authorList>
    </citation>
    <scope>IDENTIFICATION</scope>
</reference>
<feature type="region of interest" description="Disordered" evidence="1">
    <location>
        <begin position="174"/>
        <end position="240"/>
    </location>
</feature>
<accession>A0A914QMX8</accession>
<sequence length="428" mass="50429">MPLRACMTRDEWEREDFFKFFTFLFQKQKILPKVKKDWDDFYNATECGTVQEAMEIAGALHGSKIYTKEFRNRFYEQMVHIRELWHSDPKPRINNKSTLKIFGGTLWRYFHDFLRRKEFYNMEFVLMASSKTGYYIYVVEVKVGKLASKRIKEYGIVDEKKNYMPFIHQQEIEDSVEKSPRRFDRKEDIRKPSRRNRTPLPSIKDSEKDPSVNEFDDNPELITENIPRRPPPQYQPRFGDFVDPYDSTTKVHPEAEEEPRVEEVKIMPPPRSIPLERKEELPPLPIHVDTLHHYQEPEKSYIPIPVPSRCPSPTFCTPCPQQQAEAIPVKAALREPKPQTLPREKPKIIPIPVHRYDPSPPEPAYPEPRESKPQVPPHTPRSTDTNRVSPTPLRHKTPSPIQSFDPDFVTIAQVDMIFLQLVDYKIVH</sequence>
<feature type="compositionally biased region" description="Polar residues" evidence="1">
    <location>
        <begin position="380"/>
        <end position="389"/>
    </location>
</feature>
<feature type="compositionally biased region" description="Basic and acidic residues" evidence="1">
    <location>
        <begin position="175"/>
        <end position="191"/>
    </location>
</feature>
<evidence type="ECO:0000313" key="3">
    <source>
        <dbReference type="WBParaSite" id="PDA_v2.g4994.t1"/>
    </source>
</evidence>
<dbReference type="AlphaFoldDB" id="A0A914QMX8"/>